<feature type="compositionally biased region" description="Basic residues" evidence="1">
    <location>
        <begin position="147"/>
        <end position="163"/>
    </location>
</feature>
<dbReference type="GeneID" id="25985076"/>
<dbReference type="AlphaFoldDB" id="J4UDU9"/>
<dbReference type="EMBL" id="ALBS01000173">
    <property type="protein sequence ID" value="EJT49360.1"/>
    <property type="molecule type" value="Genomic_DNA"/>
</dbReference>
<evidence type="ECO:0000313" key="3">
    <source>
        <dbReference type="Proteomes" id="UP000002748"/>
    </source>
</evidence>
<name>J4UDU9_TRIAS</name>
<proteinExistence type="predicted"/>
<dbReference type="RefSeq" id="XP_014180076.1">
    <property type="nucleotide sequence ID" value="XM_014324601.1"/>
</dbReference>
<sequence length="188" mass="21051">MELPITDALANHPYFRQCLALTESRENKSVAGPDVLVEAGELMEAVDKDSNATAQQKRDAKALLNFVAPNKNWDEDTVSKYFQTAILRYYDRRTSDQKSFEEAIIRFTEMVGRQHPSTSAVAGAMGAGARAAAATVKNETPEEAEKRKAKNKKKALQKKNKAKERKELGLPPKVKEPREDPKLYDDID</sequence>
<protein>
    <submittedName>
        <fullName evidence="2">Uncharacterized protein</fullName>
    </submittedName>
</protein>
<comment type="caution">
    <text evidence="2">The sequence shown here is derived from an EMBL/GenBank/DDBJ whole genome shotgun (WGS) entry which is preliminary data.</text>
</comment>
<dbReference type="KEGG" id="tasa:A1Q1_01562"/>
<feature type="compositionally biased region" description="Basic and acidic residues" evidence="1">
    <location>
        <begin position="164"/>
        <end position="188"/>
    </location>
</feature>
<dbReference type="Proteomes" id="UP000002748">
    <property type="component" value="Unassembled WGS sequence"/>
</dbReference>
<evidence type="ECO:0000256" key="1">
    <source>
        <dbReference type="SAM" id="MobiDB-lite"/>
    </source>
</evidence>
<feature type="region of interest" description="Disordered" evidence="1">
    <location>
        <begin position="131"/>
        <end position="188"/>
    </location>
</feature>
<evidence type="ECO:0000313" key="2">
    <source>
        <dbReference type="EMBL" id="EJT49360.1"/>
    </source>
</evidence>
<dbReference type="HOGENOM" id="CLU_1442027_0_0_1"/>
<gene>
    <name evidence="2" type="ORF">A1Q1_01562</name>
</gene>
<dbReference type="VEuPathDB" id="FungiDB:A1Q1_01562"/>
<accession>J4UDU9</accession>
<reference evidence="2 3" key="1">
    <citation type="journal article" date="2012" name="Eukaryot. Cell">
        <title>Draft genome sequence of CBS 2479, the standard type strain of Trichosporon asahii.</title>
        <authorList>
            <person name="Yang R.Y."/>
            <person name="Li H.T."/>
            <person name="Zhu H."/>
            <person name="Zhou G.P."/>
            <person name="Wang M."/>
            <person name="Wang L."/>
        </authorList>
    </citation>
    <scope>NUCLEOTIDE SEQUENCE [LARGE SCALE GENOMIC DNA]</scope>
    <source>
        <strain evidence="3">ATCC 90039 / CBS 2479 / JCM 2466 / KCTC 7840 / NCYC 2677 / UAMH 7654</strain>
    </source>
</reference>
<organism evidence="2 3">
    <name type="scientific">Trichosporon asahii var. asahii (strain ATCC 90039 / CBS 2479 / JCM 2466 / KCTC 7840 / NBRC 103889/ NCYC 2677 / UAMH 7654)</name>
    <name type="common">Yeast</name>
    <dbReference type="NCBI Taxonomy" id="1186058"/>
    <lineage>
        <taxon>Eukaryota</taxon>
        <taxon>Fungi</taxon>
        <taxon>Dikarya</taxon>
        <taxon>Basidiomycota</taxon>
        <taxon>Agaricomycotina</taxon>
        <taxon>Tremellomycetes</taxon>
        <taxon>Trichosporonales</taxon>
        <taxon>Trichosporonaceae</taxon>
        <taxon>Trichosporon</taxon>
    </lineage>
</organism>